<name>A0A1I4P248_9FIRM</name>
<dbReference type="Pfam" id="PF04014">
    <property type="entry name" value="MazE_antitoxin"/>
    <property type="match status" value="1"/>
</dbReference>
<feature type="domain" description="SpoVT-AbrB" evidence="2">
    <location>
        <begin position="5"/>
        <end position="50"/>
    </location>
</feature>
<dbReference type="RefSeq" id="WP_175490654.1">
    <property type="nucleotide sequence ID" value="NZ_FOTS01000056.1"/>
</dbReference>
<dbReference type="SMART" id="SM00966">
    <property type="entry name" value="SpoVT_AbrB"/>
    <property type="match status" value="1"/>
</dbReference>
<dbReference type="EMBL" id="FOTS01000056">
    <property type="protein sequence ID" value="SFM21914.1"/>
    <property type="molecule type" value="Genomic_DNA"/>
</dbReference>
<dbReference type="InterPro" id="IPR037914">
    <property type="entry name" value="SpoVT-AbrB_sf"/>
</dbReference>
<evidence type="ECO:0000259" key="2">
    <source>
        <dbReference type="PROSITE" id="PS51740"/>
    </source>
</evidence>
<dbReference type="PANTHER" id="PTHR36432:SF4">
    <property type="entry name" value="TRANSITION STATE REGULATOR ABH-RELATED"/>
    <property type="match status" value="1"/>
</dbReference>
<evidence type="ECO:0000256" key="1">
    <source>
        <dbReference type="PROSITE-ProRule" id="PRU01076"/>
    </source>
</evidence>
<dbReference type="AlphaFoldDB" id="A0A1I4P248"/>
<proteinExistence type="predicted"/>
<evidence type="ECO:0000313" key="4">
    <source>
        <dbReference type="Proteomes" id="UP000199520"/>
    </source>
</evidence>
<dbReference type="InterPro" id="IPR007159">
    <property type="entry name" value="SpoVT-AbrB_dom"/>
</dbReference>
<evidence type="ECO:0000313" key="3">
    <source>
        <dbReference type="EMBL" id="SFM21914.1"/>
    </source>
</evidence>
<dbReference type="Gene3D" id="2.10.260.10">
    <property type="match status" value="1"/>
</dbReference>
<accession>A0A1I4P248</accession>
<organism evidence="3 4">
    <name type="scientific">Pelosinus propionicus DSM 13327</name>
    <dbReference type="NCBI Taxonomy" id="1123291"/>
    <lineage>
        <taxon>Bacteria</taxon>
        <taxon>Bacillati</taxon>
        <taxon>Bacillota</taxon>
        <taxon>Negativicutes</taxon>
        <taxon>Selenomonadales</taxon>
        <taxon>Sporomusaceae</taxon>
        <taxon>Pelosinus</taxon>
    </lineage>
</organism>
<dbReference type="NCBIfam" id="TIGR01439">
    <property type="entry name" value="lp_hng_hel_AbrB"/>
    <property type="match status" value="1"/>
</dbReference>
<dbReference type="PANTHER" id="PTHR36432">
    <property type="match status" value="1"/>
</dbReference>
<dbReference type="PROSITE" id="PS51740">
    <property type="entry name" value="SPOVT_ABRB"/>
    <property type="match status" value="1"/>
</dbReference>
<dbReference type="Proteomes" id="UP000199520">
    <property type="component" value="Unassembled WGS sequence"/>
</dbReference>
<dbReference type="GO" id="GO:0003677">
    <property type="term" value="F:DNA binding"/>
    <property type="evidence" value="ECO:0007669"/>
    <property type="project" value="UniProtKB-UniRule"/>
</dbReference>
<protein>
    <submittedName>
        <fullName evidence="3">Transcriptional pleiotropic regulator of transition state genes</fullName>
    </submittedName>
</protein>
<dbReference type="SUPFAM" id="SSF89447">
    <property type="entry name" value="AbrB/MazE/MraZ-like"/>
    <property type="match status" value="1"/>
</dbReference>
<keyword evidence="4" id="KW-1185">Reference proteome</keyword>
<dbReference type="InterPro" id="IPR052731">
    <property type="entry name" value="B_subtilis_Trans_State_Reg"/>
</dbReference>
<dbReference type="STRING" id="1123291.SAMN04490355_105632"/>
<reference evidence="4" key="1">
    <citation type="submission" date="2016-10" db="EMBL/GenBank/DDBJ databases">
        <authorList>
            <person name="Varghese N."/>
            <person name="Submissions S."/>
        </authorList>
    </citation>
    <scope>NUCLEOTIDE SEQUENCE [LARGE SCALE GENOMIC DNA]</scope>
    <source>
        <strain evidence="4">DSM 13327</strain>
    </source>
</reference>
<sequence>MKSTGIVRKLDNLGRVVIPIEVRKTLEIEERDGLEIFVQNDRIILQKYQPSYECLFCRSSQNVSAFKGKSICKDCLESITQKKPGDVA</sequence>
<keyword evidence="1" id="KW-0238">DNA-binding</keyword>
<gene>
    <name evidence="3" type="ORF">SAMN04490355_105632</name>
</gene>